<evidence type="ECO:0000313" key="2">
    <source>
        <dbReference type="Proteomes" id="UP000474630"/>
    </source>
</evidence>
<dbReference type="KEGG" id="drc:G0Q07_12925"/>
<accession>A0A6C0RHJ2</accession>
<reference evidence="1 2" key="1">
    <citation type="submission" date="2020-02" db="EMBL/GenBank/DDBJ databases">
        <title>Genome sequencing for Draconibacterium sp. strain M1.</title>
        <authorList>
            <person name="Park S.-J."/>
        </authorList>
    </citation>
    <scope>NUCLEOTIDE SEQUENCE [LARGE SCALE GENOMIC DNA]</scope>
    <source>
        <strain evidence="1 2">M1</strain>
    </source>
</reference>
<dbReference type="Pfam" id="PF01063">
    <property type="entry name" value="Aminotran_4"/>
    <property type="match status" value="1"/>
</dbReference>
<proteinExistence type="predicted"/>
<evidence type="ECO:0008006" key="3">
    <source>
        <dbReference type="Google" id="ProtNLM"/>
    </source>
</evidence>
<dbReference type="EMBL" id="CP048409">
    <property type="protein sequence ID" value="QIA08561.1"/>
    <property type="molecule type" value="Genomic_DNA"/>
</dbReference>
<sequence>MAYILANNHILKEAEANLTPFLSNTPDVHKHSIWFGFGGIPMLYENMEIVEQELKMLGHKVPDLFKNHRELFRLTKRMLNKNRFYRTGQITFQFFITQEKIDYLITSRAFERFDFQINKKGFLINISDLKLLSHSLNNNSRFAKATLWEQISAEFKDDTKPAAVILNENDVACEGIAANLFMVKADVLFTPSTETGCYTDVIRPLIIRLAKEMNMKVVETDDIEIKQLRQMDEVFFASEVQGIQWALGFENRRYVHEFTDQVYTALNNFLEKKVEKQK</sequence>
<keyword evidence="2" id="KW-1185">Reference proteome</keyword>
<dbReference type="InterPro" id="IPR036038">
    <property type="entry name" value="Aminotransferase-like"/>
</dbReference>
<organism evidence="1 2">
    <name type="scientific">Draconibacterium halophilum</name>
    <dbReference type="NCBI Taxonomy" id="2706887"/>
    <lineage>
        <taxon>Bacteria</taxon>
        <taxon>Pseudomonadati</taxon>
        <taxon>Bacteroidota</taxon>
        <taxon>Bacteroidia</taxon>
        <taxon>Marinilabiliales</taxon>
        <taxon>Prolixibacteraceae</taxon>
        <taxon>Draconibacterium</taxon>
    </lineage>
</organism>
<dbReference type="SUPFAM" id="SSF56752">
    <property type="entry name" value="D-aminoacid aminotransferase-like PLP-dependent enzymes"/>
    <property type="match status" value="1"/>
</dbReference>
<dbReference type="Gene3D" id="3.20.10.10">
    <property type="entry name" value="D-amino Acid Aminotransferase, subunit A, domain 2"/>
    <property type="match status" value="1"/>
</dbReference>
<evidence type="ECO:0000313" key="1">
    <source>
        <dbReference type="EMBL" id="QIA08561.1"/>
    </source>
</evidence>
<dbReference type="Proteomes" id="UP000474630">
    <property type="component" value="Chromosome"/>
</dbReference>
<dbReference type="AlphaFoldDB" id="A0A6C0RHJ2"/>
<name>A0A6C0RHJ2_9BACT</name>
<protein>
    <recommendedName>
        <fullName evidence="3">Branched-chain amino acid aminotransferase</fullName>
    </recommendedName>
</protein>
<dbReference type="InterPro" id="IPR001544">
    <property type="entry name" value="Aminotrans_IV"/>
</dbReference>
<dbReference type="GO" id="GO:0003824">
    <property type="term" value="F:catalytic activity"/>
    <property type="evidence" value="ECO:0007669"/>
    <property type="project" value="InterPro"/>
</dbReference>
<dbReference type="RefSeq" id="WP_163346585.1">
    <property type="nucleotide sequence ID" value="NZ_CP048409.1"/>
</dbReference>
<dbReference type="InterPro" id="IPR043132">
    <property type="entry name" value="BCAT-like_C"/>
</dbReference>
<gene>
    <name evidence="1" type="ORF">G0Q07_12925</name>
</gene>